<proteinExistence type="predicted"/>
<dbReference type="EMBL" id="CAJNOL010003819">
    <property type="protein sequence ID" value="CAF1574997.1"/>
    <property type="molecule type" value="Genomic_DNA"/>
</dbReference>
<evidence type="ECO:0000256" key="1">
    <source>
        <dbReference type="SAM" id="MobiDB-lite"/>
    </source>
</evidence>
<dbReference type="InterPro" id="IPR027417">
    <property type="entry name" value="P-loop_NTPase"/>
</dbReference>
<dbReference type="Gene3D" id="3.40.50.300">
    <property type="entry name" value="P-loop containing nucleotide triphosphate hydrolases"/>
    <property type="match status" value="1"/>
</dbReference>
<comment type="caution">
    <text evidence="2">The sequence shown here is derived from an EMBL/GenBank/DDBJ whole genome shotgun (WGS) entry which is preliminary data.</text>
</comment>
<evidence type="ECO:0000313" key="2">
    <source>
        <dbReference type="EMBL" id="CAF1301848.1"/>
    </source>
</evidence>
<gene>
    <name evidence="3" type="ORF">JXQ802_LOCUS45578</name>
    <name evidence="2" type="ORF">PYM288_LOCUS29952</name>
</gene>
<dbReference type="SUPFAM" id="SSF52540">
    <property type="entry name" value="P-loop containing nucleoside triphosphate hydrolases"/>
    <property type="match status" value="1"/>
</dbReference>
<keyword evidence="5" id="KW-1185">Reference proteome</keyword>
<dbReference type="AlphaFoldDB" id="A0A815DHZ0"/>
<feature type="region of interest" description="Disordered" evidence="1">
    <location>
        <begin position="78"/>
        <end position="104"/>
    </location>
</feature>
<evidence type="ECO:0000313" key="5">
    <source>
        <dbReference type="Proteomes" id="UP000663870"/>
    </source>
</evidence>
<organism evidence="2 4">
    <name type="scientific">Rotaria sordida</name>
    <dbReference type="NCBI Taxonomy" id="392033"/>
    <lineage>
        <taxon>Eukaryota</taxon>
        <taxon>Metazoa</taxon>
        <taxon>Spiralia</taxon>
        <taxon>Gnathifera</taxon>
        <taxon>Rotifera</taxon>
        <taxon>Eurotatoria</taxon>
        <taxon>Bdelloidea</taxon>
        <taxon>Philodinida</taxon>
        <taxon>Philodinidae</taxon>
        <taxon>Rotaria</taxon>
    </lineage>
</organism>
<feature type="compositionally biased region" description="Polar residues" evidence="1">
    <location>
        <begin position="82"/>
        <end position="94"/>
    </location>
</feature>
<dbReference type="Proteomes" id="UP000663870">
    <property type="component" value="Unassembled WGS sequence"/>
</dbReference>
<evidence type="ECO:0000313" key="4">
    <source>
        <dbReference type="Proteomes" id="UP000663854"/>
    </source>
</evidence>
<sequence length="117" mass="13810">EAVNRWIKEEFNRSSRAKCLIIIGPTGTGKTSFAISLPGRVNYFQERWNLDAWNDYARYSVYGDIPWDDFGPNEYFYKRPHQTTTNPDQSQASNEEPIGASDEWEKMIQRYQQKHKK</sequence>
<name>A0A815DHZ0_9BILA</name>
<feature type="non-terminal residue" evidence="2">
    <location>
        <position position="117"/>
    </location>
</feature>
<dbReference type="Proteomes" id="UP000663854">
    <property type="component" value="Unassembled WGS sequence"/>
</dbReference>
<accession>A0A815DHZ0</accession>
<evidence type="ECO:0000313" key="3">
    <source>
        <dbReference type="EMBL" id="CAF1574997.1"/>
    </source>
</evidence>
<dbReference type="EMBL" id="CAJNOH010002600">
    <property type="protein sequence ID" value="CAF1301848.1"/>
    <property type="molecule type" value="Genomic_DNA"/>
</dbReference>
<protein>
    <submittedName>
        <fullName evidence="2">Uncharacterized protein</fullName>
    </submittedName>
</protein>
<reference evidence="2" key="1">
    <citation type="submission" date="2021-02" db="EMBL/GenBank/DDBJ databases">
        <authorList>
            <person name="Nowell W R."/>
        </authorList>
    </citation>
    <scope>NUCLEOTIDE SEQUENCE</scope>
</reference>